<name>A0A662Z1T6_9STAP</name>
<dbReference type="InterPro" id="IPR029058">
    <property type="entry name" value="AB_hydrolase_fold"/>
</dbReference>
<organism evidence="1 2">
    <name type="scientific">Aliicoccus persicus</name>
    <dbReference type="NCBI Taxonomy" id="930138"/>
    <lineage>
        <taxon>Bacteria</taxon>
        <taxon>Bacillati</taxon>
        <taxon>Bacillota</taxon>
        <taxon>Bacilli</taxon>
        <taxon>Bacillales</taxon>
        <taxon>Staphylococcaceae</taxon>
        <taxon>Aliicoccus</taxon>
    </lineage>
</organism>
<evidence type="ECO:0000313" key="1">
    <source>
        <dbReference type="EMBL" id="SEV79698.1"/>
    </source>
</evidence>
<dbReference type="AlphaFoldDB" id="A0A662Z1T6"/>
<accession>A0A662Z1T6</accession>
<protein>
    <recommendedName>
        <fullName evidence="3">Prolyl oligopeptidase family protein</fullName>
    </recommendedName>
</protein>
<dbReference type="RefSeq" id="WP_091472507.1">
    <property type="nucleotide sequence ID" value="NZ_FOIT01000001.1"/>
</dbReference>
<dbReference type="Proteomes" id="UP000243605">
    <property type="component" value="Unassembled WGS sequence"/>
</dbReference>
<gene>
    <name evidence="1" type="ORF">SAMN05192557_0015</name>
</gene>
<reference evidence="1 2" key="1">
    <citation type="submission" date="2016-10" db="EMBL/GenBank/DDBJ databases">
        <authorList>
            <person name="Varghese N."/>
            <person name="Submissions S."/>
        </authorList>
    </citation>
    <scope>NUCLEOTIDE SEQUENCE [LARGE SCALE GENOMIC DNA]</scope>
    <source>
        <strain evidence="1 2">IBRC-M10081</strain>
    </source>
</reference>
<evidence type="ECO:0000313" key="2">
    <source>
        <dbReference type="Proteomes" id="UP000243605"/>
    </source>
</evidence>
<sequence length="268" mass="31488">MKKILFEDLSVEFFYSLEYDETFQIIYNELNFYFKSFLKEDNDNLIFFSNGAVDRKKKTPPVFMRSSWSEDIKANCIFIDDRTIHDTILRIGWGVGVKSRHYLNDYSMIAKKITTILNIKEQNVFYCGSSAGGFMSMLLASMHKDTTAIVNNPQTAVLEFNKSHVKELCETIFPNMSKEEILIEYAARLNVVDAFDQSDYLPSLYYLQNRKCDRDMETQYKPFIQGLKRKNVSESKFTYILYNDYEKGHEPLLKNDFIKEVHKIILNC</sequence>
<evidence type="ECO:0008006" key="3">
    <source>
        <dbReference type="Google" id="ProtNLM"/>
    </source>
</evidence>
<dbReference type="EMBL" id="FOIT01000001">
    <property type="protein sequence ID" value="SEV79698.1"/>
    <property type="molecule type" value="Genomic_DNA"/>
</dbReference>
<dbReference type="SUPFAM" id="SSF53474">
    <property type="entry name" value="alpha/beta-Hydrolases"/>
    <property type="match status" value="1"/>
</dbReference>
<keyword evidence="2" id="KW-1185">Reference proteome</keyword>
<proteinExistence type="predicted"/>
<dbReference type="OrthoDB" id="7335480at2"/>